<reference evidence="2" key="1">
    <citation type="submission" date="2011-07" db="EMBL/GenBank/DDBJ databases">
        <authorList>
            <consortium name="Caenorhabditis brenneri Sequencing and Analysis Consortium"/>
            <person name="Wilson R.K."/>
        </authorList>
    </citation>
    <scope>NUCLEOTIDE SEQUENCE [LARGE SCALE GENOMIC DNA]</scope>
    <source>
        <strain evidence="2">PB2801</strain>
    </source>
</reference>
<dbReference type="AlphaFoldDB" id="G0P779"/>
<sequence>MTKKFDYMSLNSGYHIPFSVSPETAKMLMEDITAEKMDLQIKTERFKYEFPKNQVSKIKELNLFRTDFIQSNNFVRNLNHPHVKFLFPSIKKWNKILKEWVNEDNNVIEYLMLFRQSMAFFLQASVLAGIPHRETRFKRNQLKSLVGEDKFNEEMMQSYDIRRFSDSREATIVFSENSVTLHVWTDAQKAKIRNIHD</sequence>
<evidence type="ECO:0000313" key="1">
    <source>
        <dbReference type="EMBL" id="EGT46855.1"/>
    </source>
</evidence>
<dbReference type="InParanoid" id="G0P779"/>
<protein>
    <recommendedName>
        <fullName evidence="3">F-box associated domain-containing protein</fullName>
    </recommendedName>
</protein>
<keyword evidence="2" id="KW-1185">Reference proteome</keyword>
<proteinExistence type="predicted"/>
<evidence type="ECO:0008006" key="3">
    <source>
        <dbReference type="Google" id="ProtNLM"/>
    </source>
</evidence>
<dbReference type="EMBL" id="GL380109">
    <property type="protein sequence ID" value="EGT46855.1"/>
    <property type="molecule type" value="Genomic_DNA"/>
</dbReference>
<organism evidence="2">
    <name type="scientific">Caenorhabditis brenneri</name>
    <name type="common">Nematode worm</name>
    <dbReference type="NCBI Taxonomy" id="135651"/>
    <lineage>
        <taxon>Eukaryota</taxon>
        <taxon>Metazoa</taxon>
        <taxon>Ecdysozoa</taxon>
        <taxon>Nematoda</taxon>
        <taxon>Chromadorea</taxon>
        <taxon>Rhabditida</taxon>
        <taxon>Rhabditina</taxon>
        <taxon>Rhabditomorpha</taxon>
        <taxon>Rhabditoidea</taxon>
        <taxon>Rhabditidae</taxon>
        <taxon>Peloderinae</taxon>
        <taxon>Caenorhabditis</taxon>
    </lineage>
</organism>
<accession>G0P779</accession>
<dbReference type="Proteomes" id="UP000008068">
    <property type="component" value="Unassembled WGS sequence"/>
</dbReference>
<evidence type="ECO:0000313" key="2">
    <source>
        <dbReference type="Proteomes" id="UP000008068"/>
    </source>
</evidence>
<dbReference type="HOGENOM" id="CLU_1385260_0_0_1"/>
<name>G0P779_CAEBE</name>
<gene>
    <name evidence="1" type="ORF">CAEBREN_05345</name>
</gene>